<dbReference type="EMBL" id="CP097511">
    <property type="protein sequence ID" value="URE44361.1"/>
    <property type="molecule type" value="Genomic_DNA"/>
</dbReference>
<dbReference type="Proteomes" id="UP001055439">
    <property type="component" value="Chromosome 9"/>
</dbReference>
<dbReference type="Pfam" id="PF07889">
    <property type="entry name" value="DUF1664"/>
    <property type="match status" value="1"/>
</dbReference>
<protein>
    <recommendedName>
        <fullName evidence="1">DUF1664 domain-containing protein</fullName>
    </recommendedName>
</protein>
<feature type="domain" description="DUF1664" evidence="1">
    <location>
        <begin position="104"/>
        <end position="223"/>
    </location>
</feature>
<gene>
    <name evidence="2" type="ORF">MUK42_25732</name>
</gene>
<name>A0A9E7L8E4_9LILI</name>
<sequence>MALHVGMGLYRVLLLAGAGYTGSVLLRNGKLSDILSDLQILRSFCSIGEQQMVKGLEQSAEKAGVDREHGDALASQVRHLAMEVRQLASVRPITVLNGNSGSAGNMSSLIVPAATLGALGYGYMWWKGISFSDLMYVTKSNMANAVASMTKHLENVSSALAQAKRHLTQRIENLDGKLDEQKEISGEIKKEVIDARGKLDDIGLELTTLQQLDGKMSAIEDKQNFACAGVMYLCQFVGAKGGKMPDYLLDGPKNAAKRGFLGSGEARSLKGLQHIAEAIESGNFDNSSRTEAILQNDVESLDNLKSLSRLFLMR</sequence>
<accession>A0A9E7L8E4</accession>
<reference evidence="2" key="1">
    <citation type="submission" date="2022-05" db="EMBL/GenBank/DDBJ databases">
        <title>The Musa troglodytarum L. genome provides insights into the mechanism of non-climacteric behaviour and enrichment of carotenoids.</title>
        <authorList>
            <person name="Wang J."/>
        </authorList>
    </citation>
    <scope>NUCLEOTIDE SEQUENCE</scope>
    <source>
        <tissue evidence="2">Leaf</tissue>
    </source>
</reference>
<evidence type="ECO:0000313" key="2">
    <source>
        <dbReference type="EMBL" id="URE44361.1"/>
    </source>
</evidence>
<dbReference type="PANTHER" id="PTHR46667:SF6">
    <property type="entry name" value="OS01G0185100 PROTEIN"/>
    <property type="match status" value="1"/>
</dbReference>
<proteinExistence type="predicted"/>
<dbReference type="OrthoDB" id="544175at2759"/>
<dbReference type="AlphaFoldDB" id="A0A9E7L8E4"/>
<keyword evidence="3" id="KW-1185">Reference proteome</keyword>
<evidence type="ECO:0000313" key="3">
    <source>
        <dbReference type="Proteomes" id="UP001055439"/>
    </source>
</evidence>
<organism evidence="2 3">
    <name type="scientific">Musa troglodytarum</name>
    <name type="common">fe'i banana</name>
    <dbReference type="NCBI Taxonomy" id="320322"/>
    <lineage>
        <taxon>Eukaryota</taxon>
        <taxon>Viridiplantae</taxon>
        <taxon>Streptophyta</taxon>
        <taxon>Embryophyta</taxon>
        <taxon>Tracheophyta</taxon>
        <taxon>Spermatophyta</taxon>
        <taxon>Magnoliopsida</taxon>
        <taxon>Liliopsida</taxon>
        <taxon>Zingiberales</taxon>
        <taxon>Musaceae</taxon>
        <taxon>Musa</taxon>
    </lineage>
</organism>
<dbReference type="PANTHER" id="PTHR46667">
    <property type="entry name" value="OS05G0182700 PROTEIN"/>
    <property type="match status" value="1"/>
</dbReference>
<dbReference type="InterPro" id="IPR012458">
    <property type="entry name" value="DUF1664"/>
</dbReference>
<evidence type="ECO:0000259" key="1">
    <source>
        <dbReference type="Pfam" id="PF07889"/>
    </source>
</evidence>